<comment type="caution">
    <text evidence="1">The sequence shown here is derived from an EMBL/GenBank/DDBJ whole genome shotgun (WGS) entry which is preliminary data.</text>
</comment>
<name>A0ACC3MAZ9_9PEZI</name>
<accession>A0ACC3MAZ9</accession>
<evidence type="ECO:0000313" key="2">
    <source>
        <dbReference type="Proteomes" id="UP001281147"/>
    </source>
</evidence>
<protein>
    <submittedName>
        <fullName evidence="1">Uncharacterized protein</fullName>
    </submittedName>
</protein>
<organism evidence="1 2">
    <name type="scientific">Vermiconidia calcicola</name>
    <dbReference type="NCBI Taxonomy" id="1690605"/>
    <lineage>
        <taxon>Eukaryota</taxon>
        <taxon>Fungi</taxon>
        <taxon>Dikarya</taxon>
        <taxon>Ascomycota</taxon>
        <taxon>Pezizomycotina</taxon>
        <taxon>Dothideomycetes</taxon>
        <taxon>Dothideomycetidae</taxon>
        <taxon>Mycosphaerellales</taxon>
        <taxon>Extremaceae</taxon>
        <taxon>Vermiconidia</taxon>
    </lineage>
</organism>
<evidence type="ECO:0000313" key="1">
    <source>
        <dbReference type="EMBL" id="KAK3681178.1"/>
    </source>
</evidence>
<reference evidence="1" key="1">
    <citation type="submission" date="2023-07" db="EMBL/GenBank/DDBJ databases">
        <title>Black Yeasts Isolated from many extreme environments.</title>
        <authorList>
            <person name="Coleine C."/>
            <person name="Stajich J.E."/>
            <person name="Selbmann L."/>
        </authorList>
    </citation>
    <scope>NUCLEOTIDE SEQUENCE</scope>
    <source>
        <strain evidence="1">CCFEE 5714</strain>
    </source>
</reference>
<dbReference type="EMBL" id="JAUTXU010000410">
    <property type="protein sequence ID" value="KAK3681178.1"/>
    <property type="molecule type" value="Genomic_DNA"/>
</dbReference>
<proteinExistence type="predicted"/>
<dbReference type="Proteomes" id="UP001281147">
    <property type="component" value="Unassembled WGS sequence"/>
</dbReference>
<keyword evidence="2" id="KW-1185">Reference proteome</keyword>
<sequence length="277" mass="32052">MSNPIEEEMNHLILTLTSMLELGNQLESLKIHIDLGNSDMEKWPPDLLGESGSNMLCPRLQLVYQLGRFGRIKNTTLRGLPRADCRKRLRWMKDGTDNHRTDLRPHVDLDPSLAEFDSRTFGSESELALALRTHWDAAQKAVDDRCGQIVNGEVKKRHSYFVHRPMLLHRYEAISQEFEASVALKAHFGIRAKGYRSRRTSTAWAVVMMQASSLVDMVDDVSERVLQDWMWEAGRRLNDCYDILRPMVDEDEEDATEVACERFRSDDFRLERSEDEP</sequence>
<gene>
    <name evidence="1" type="ORF">LTR37_020960</name>
</gene>